<evidence type="ECO:0000256" key="22">
    <source>
        <dbReference type="ARBA" id="ARBA00026224"/>
    </source>
</evidence>
<evidence type="ECO:0000256" key="4">
    <source>
        <dbReference type="ARBA" id="ARBA00004251"/>
    </source>
</evidence>
<dbReference type="InterPro" id="IPR015919">
    <property type="entry name" value="Cadherin-like_sf"/>
</dbReference>
<evidence type="ECO:0000256" key="5">
    <source>
        <dbReference type="ARBA" id="ARBA00004642"/>
    </source>
</evidence>
<keyword evidence="13" id="KW-0770">Synapse</keyword>
<sequence>MAPVHFPVLLLTLMGSVSFNCFMSSSQATTDQHVCNNIREFRGIPDKVFNAGKMFYFPIPPLAFSGPVKEYKNDPDTIAIRTVSVLLLHTSVPVSLAGDTAYLPKWLDYNPKTNTLQGLPVSEDAGEYTLSVAAVGSCLQDMHLPKIHFYLHILNDTQNFKGLKSSKQNVINNHGCPEDESVTYADIVLQTNAFSLNAQQRLSLVSAMADYLHVDPFSITLHSLRDASQLQLENSTLLAEDTGNKSFIPGQGVEIYWPNVLESVGRTAVLLKNATGVPFTPFQSQQEADTDGFMTDLSIHLSLLMDDQEKTASTHFDTSMFPFTSFSFATTPTSAASITASQLLEHSSLQVSYISALFPQSVKIFSTINMAVVSTEPLLDDISGSMTYSSAFGSIIPAIPSSQFKSSVTKSSSLSSEEVSKVLIFKTATETDLYYIASTTALSPHKVSSSVLLSTQYLSLLFPAVSFSELLFPEPTVSLTAVTKIVPPTGKSETPAFKPDTIQTVSFIDFVLSVSQTLTIPSVKEDLFQSSHSTFEPPPQLSSLLSLDVFPTTILFSHCPLLSKSQDEPQPSYTQMPLNTLSQQIQDSLYSTVEETYQLTMLGPITPTRSFEGELGHTSFSTPSVPQKHSLEPSIPVSNISVLPFKDSLIPSILATLPMESSLNMLLLSEYLTSFIPFVSPGASSLISPDKKTTRLDDENSLIQQSSPKTHTISMGPAPTLTYKVDIHSSTPLPAEHSTAIPIDALFTSYHFTSEVSSTAETHSFSTSTVPFLHPSPSVREQFSSSVLYFTAPHIQQPTSTHRFTSTTLLYNTPGDTVPLTPYTTVSLPETKYAVVSPTSTVFFATSSNKMTATLYFPYLTLSSSLQQLLEPSKPASYMFTSSFSFLTLWTTKMNTTSHVYPVSSTTAHLGKDSRSFSTSLEFWSTAGRPSLQASKTAIENTSPTVIHPIDVLFATIGFPFQYTIPSNTFSDREDGNTTNLILAMAAADSSPSGPESWVRLDQTQQIIQGYPLETDLQYSPQTFILTAMDSGGYSIQQTFTIELRFANTDPCHLYTVRTKNSYNSFIKDRQRIERFVDKMAEYFNGTSSKHISVSTLRPGSTVVSWYNSTLCFATNKAQHQCQKNKILAVLVKMKMPDGNVNPGFVEAMLPEFRITTVDNVTYGGVCILDSDLAPTATTTASFFKSDKYYWIVTTMIVLLIILFLFLVVVLAVTIYRSCRKYEKILPSESLLFQNDRAAGHLELDTLRPRKPPLFHQDVPPPSPPPPQLWVTRCQPQRIPLSHNNIIPNMLYQRDNLPTHSPPKYQLPPPYELSSSIVKAQTQRPYNKI</sequence>
<gene>
    <name evidence="29" type="ORF">HHUSO_G9317</name>
</gene>
<protein>
    <recommendedName>
        <fullName evidence="22">Dystroglycan 1</fullName>
    </recommendedName>
    <alternativeName>
        <fullName evidence="24">Dystroglycan</fullName>
    </alternativeName>
    <alternativeName>
        <fullName evidence="23">Dystrophin-associated glycoprotein 1</fullName>
    </alternativeName>
</protein>
<keyword evidence="12 26" id="KW-1133">Transmembrane helix</keyword>
<evidence type="ECO:0000256" key="7">
    <source>
        <dbReference type="ARBA" id="ARBA00022490"/>
    </source>
</evidence>
<dbReference type="Pfam" id="PF05454">
    <property type="entry name" value="DAG1"/>
    <property type="match status" value="1"/>
</dbReference>
<evidence type="ECO:0000256" key="12">
    <source>
        <dbReference type="ARBA" id="ARBA00022989"/>
    </source>
</evidence>
<dbReference type="PANTHER" id="PTHR21559:SF24">
    <property type="entry name" value="DYSTROGLYCAN 1"/>
    <property type="match status" value="1"/>
</dbReference>
<keyword evidence="15" id="KW-1015">Disulfide bond</keyword>
<keyword evidence="19" id="KW-0628">Postsynaptic cell membrane</keyword>
<evidence type="ECO:0000256" key="6">
    <source>
        <dbReference type="ARBA" id="ARBA00022475"/>
    </source>
</evidence>
<evidence type="ECO:0000256" key="16">
    <source>
        <dbReference type="ARBA" id="ARBA00023180"/>
    </source>
</evidence>
<evidence type="ECO:0000256" key="23">
    <source>
        <dbReference type="ARBA" id="ARBA00030092"/>
    </source>
</evidence>
<organism evidence="29 30">
    <name type="scientific">Huso huso</name>
    <name type="common">Beluga</name>
    <name type="synonym">Acipenser huso</name>
    <dbReference type="NCBI Taxonomy" id="61971"/>
    <lineage>
        <taxon>Eukaryota</taxon>
        <taxon>Metazoa</taxon>
        <taxon>Chordata</taxon>
        <taxon>Craniata</taxon>
        <taxon>Vertebrata</taxon>
        <taxon>Euteleostomi</taxon>
        <taxon>Actinopterygii</taxon>
        <taxon>Chondrostei</taxon>
        <taxon>Acipenseriformes</taxon>
        <taxon>Acipenseridae</taxon>
        <taxon>Huso</taxon>
    </lineage>
</organism>
<dbReference type="Pfam" id="PF05345">
    <property type="entry name" value="He_PIG"/>
    <property type="match status" value="1"/>
</dbReference>
<dbReference type="InterPro" id="IPR030398">
    <property type="entry name" value="SEA_DG_dom"/>
</dbReference>
<evidence type="ECO:0000313" key="30">
    <source>
        <dbReference type="Proteomes" id="UP001369086"/>
    </source>
</evidence>
<name>A0ABR0ZT47_HUSHU</name>
<evidence type="ECO:0000256" key="8">
    <source>
        <dbReference type="ARBA" id="ARBA00022525"/>
    </source>
</evidence>
<evidence type="ECO:0000256" key="15">
    <source>
        <dbReference type="ARBA" id="ARBA00023157"/>
    </source>
</evidence>
<evidence type="ECO:0000256" key="24">
    <source>
        <dbReference type="ARBA" id="ARBA00031034"/>
    </source>
</evidence>
<evidence type="ECO:0000256" key="20">
    <source>
        <dbReference type="ARBA" id="ARBA00023567"/>
    </source>
</evidence>
<dbReference type="InterPro" id="IPR008465">
    <property type="entry name" value="DAG1_C"/>
</dbReference>
<dbReference type="InterPro" id="IPR027468">
    <property type="entry name" value="Alpha-dystroglycan_domain_2"/>
</dbReference>
<evidence type="ECO:0000256" key="17">
    <source>
        <dbReference type="ARBA" id="ARBA00023212"/>
    </source>
</evidence>
<dbReference type="EMBL" id="JAHFZB010000007">
    <property type="protein sequence ID" value="KAK6487987.1"/>
    <property type="molecule type" value="Genomic_DNA"/>
</dbReference>
<evidence type="ECO:0000256" key="27">
    <source>
        <dbReference type="SAM" id="SignalP"/>
    </source>
</evidence>
<evidence type="ECO:0000256" key="14">
    <source>
        <dbReference type="ARBA" id="ARBA00023136"/>
    </source>
</evidence>
<dbReference type="SUPFAM" id="SSF49313">
    <property type="entry name" value="Cadherin-like"/>
    <property type="match status" value="2"/>
</dbReference>
<proteinExistence type="predicted"/>
<feature type="domain" description="Peptidase S72" evidence="28">
    <location>
        <begin position="1050"/>
        <end position="1165"/>
    </location>
</feature>
<dbReference type="Proteomes" id="UP001369086">
    <property type="component" value="Unassembled WGS sequence"/>
</dbReference>
<dbReference type="Gene3D" id="2.60.40.10">
    <property type="entry name" value="Immunoglobulins"/>
    <property type="match status" value="2"/>
</dbReference>
<comment type="function">
    <text evidence="20">The dystroglycan complex is involved in a number of processes including laminin and basement membrane assembly, sarcolemmal stability, cell survival, peripheral nerve myelination, nodal structure, cell migration, and epithelial polarization.</text>
</comment>
<evidence type="ECO:0000256" key="9">
    <source>
        <dbReference type="ARBA" id="ARBA00022553"/>
    </source>
</evidence>
<keyword evidence="11 27" id="KW-0732">Signal</keyword>
<dbReference type="InterPro" id="IPR006644">
    <property type="entry name" value="Cadg"/>
</dbReference>
<feature type="chain" id="PRO_5046026554" description="Dystroglycan 1" evidence="27">
    <location>
        <begin position="29"/>
        <end position="1329"/>
    </location>
</feature>
<evidence type="ECO:0000256" key="26">
    <source>
        <dbReference type="SAM" id="Phobius"/>
    </source>
</evidence>
<keyword evidence="18" id="KW-0539">Nucleus</keyword>
<evidence type="ECO:0000256" key="18">
    <source>
        <dbReference type="ARBA" id="ARBA00023242"/>
    </source>
</evidence>
<evidence type="ECO:0000256" key="2">
    <source>
        <dbReference type="ARBA" id="ARBA00004239"/>
    </source>
</evidence>
<keyword evidence="7" id="KW-0963">Cytoplasm</keyword>
<evidence type="ECO:0000313" key="29">
    <source>
        <dbReference type="EMBL" id="KAK6487987.1"/>
    </source>
</evidence>
<dbReference type="Gene3D" id="3.30.70.1040">
    <property type="entry name" value="Dystroglycan, domain 2"/>
    <property type="match status" value="1"/>
</dbReference>
<reference evidence="29 30" key="1">
    <citation type="submission" date="2021-05" db="EMBL/GenBank/DDBJ databases">
        <authorList>
            <person name="Zahm M."/>
            <person name="Klopp C."/>
            <person name="Cabau C."/>
            <person name="Kuhl H."/>
            <person name="Suciu R."/>
            <person name="Ciorpac M."/>
            <person name="Holostenco D."/>
            <person name="Gessner J."/>
            <person name="Wuertz S."/>
            <person name="Hohne C."/>
            <person name="Stock M."/>
            <person name="Gislard M."/>
            <person name="Lluch J."/>
            <person name="Milhes M."/>
            <person name="Lampietro C."/>
            <person name="Lopez Roques C."/>
            <person name="Donnadieu C."/>
            <person name="Du K."/>
            <person name="Schartl M."/>
            <person name="Guiguen Y."/>
        </authorList>
    </citation>
    <scope>NUCLEOTIDE SEQUENCE [LARGE SCALE GENOMIC DNA]</scope>
    <source>
        <strain evidence="29">Hh-F2</strain>
        <tissue evidence="29">Blood</tissue>
    </source>
</reference>
<keyword evidence="14 26" id="KW-0472">Membrane</keyword>
<feature type="signal peptide" evidence="27">
    <location>
        <begin position="1"/>
        <end position="28"/>
    </location>
</feature>
<evidence type="ECO:0000256" key="13">
    <source>
        <dbReference type="ARBA" id="ARBA00023018"/>
    </source>
</evidence>
<keyword evidence="17" id="KW-0206">Cytoskeleton</keyword>
<dbReference type="PROSITE" id="PS51699">
    <property type="entry name" value="SEA_DG"/>
    <property type="match status" value="1"/>
</dbReference>
<evidence type="ECO:0000256" key="19">
    <source>
        <dbReference type="ARBA" id="ARBA00023257"/>
    </source>
</evidence>
<keyword evidence="9" id="KW-0597">Phosphoprotein</keyword>
<keyword evidence="6" id="KW-1003">Cell membrane</keyword>
<keyword evidence="30" id="KW-1185">Reference proteome</keyword>
<dbReference type="PANTHER" id="PTHR21559">
    <property type="entry name" value="DYSTROGLYCAN-RELATED"/>
    <property type="match status" value="1"/>
</dbReference>
<keyword evidence="10 26" id="KW-0812">Transmembrane</keyword>
<dbReference type="SMART" id="SM00736">
    <property type="entry name" value="CADG"/>
    <property type="match status" value="1"/>
</dbReference>
<comment type="caution">
    <text evidence="29">The sequence shown here is derived from an EMBL/GenBank/DDBJ whole genome shotgun (WGS) entry which is preliminary data.</text>
</comment>
<keyword evidence="8" id="KW-0964">Secreted</keyword>
<feature type="transmembrane region" description="Helical" evidence="26">
    <location>
        <begin position="1189"/>
        <end position="1216"/>
    </location>
</feature>
<evidence type="ECO:0000259" key="28">
    <source>
        <dbReference type="PROSITE" id="PS51699"/>
    </source>
</evidence>
<keyword evidence="16" id="KW-0325">Glycoprotein</keyword>
<dbReference type="InterPro" id="IPR013783">
    <property type="entry name" value="Ig-like_fold"/>
</dbReference>
<evidence type="ECO:0000256" key="1">
    <source>
        <dbReference type="ARBA" id="ARBA00004135"/>
    </source>
</evidence>
<evidence type="ECO:0000256" key="3">
    <source>
        <dbReference type="ARBA" id="ARBA00004245"/>
    </source>
</evidence>
<evidence type="ECO:0000256" key="25">
    <source>
        <dbReference type="ARBA" id="ARBA00034100"/>
    </source>
</evidence>
<comment type="subcellular location">
    <subcellularLocation>
        <location evidence="1">Cell membrane</location>
        <location evidence="1">Sarcolemma</location>
    </subcellularLocation>
    <subcellularLocation>
        <location evidence="4">Cell membrane</location>
        <topology evidence="4">Single-pass type I membrane protein</topology>
    </subcellularLocation>
    <subcellularLocation>
        <location evidence="3">Cytoplasm</location>
        <location evidence="3">Cytoskeleton</location>
    </subcellularLocation>
    <subcellularLocation>
        <location evidence="5">Nucleus</location>
        <location evidence="5">Nucleoplasm</location>
    </subcellularLocation>
    <subcellularLocation>
        <location evidence="25">Postsynaptic cell membrane</location>
    </subcellularLocation>
    <subcellularLocation>
        <location evidence="2">Secreted</location>
        <location evidence="2">Extracellular space</location>
    </subcellularLocation>
</comment>
<evidence type="ECO:0000256" key="21">
    <source>
        <dbReference type="ARBA" id="ARBA00024991"/>
    </source>
</evidence>
<evidence type="ECO:0000256" key="11">
    <source>
        <dbReference type="ARBA" id="ARBA00022729"/>
    </source>
</evidence>
<evidence type="ECO:0000256" key="10">
    <source>
        <dbReference type="ARBA" id="ARBA00022692"/>
    </source>
</evidence>
<comment type="function">
    <text evidence="21">Transmembrane protein that plays important roles in connecting the extracellular matrix to the cytoskeleton. Acts as a cell adhesion receptor in both muscle and non-muscle tissues. Receptor for both DMD and UTRN and, through these interactions, scaffolds axin to the cytoskeleton. Also functions in cell adhesion-mediated signaling and implicated in cell polarity.</text>
</comment>
<accession>A0ABR0ZT47</accession>